<evidence type="ECO:0000313" key="12">
    <source>
        <dbReference type="EMBL" id="KAF2074660.1"/>
    </source>
</evidence>
<evidence type="ECO:0000256" key="11">
    <source>
        <dbReference type="SAM" id="MobiDB-lite"/>
    </source>
</evidence>
<accession>A0A8J4PWT8</accession>
<dbReference type="SUPFAM" id="SSF103506">
    <property type="entry name" value="Mitochondrial carrier"/>
    <property type="match status" value="1"/>
</dbReference>
<dbReference type="Gene3D" id="1.50.40.10">
    <property type="entry name" value="Mitochondrial carrier domain"/>
    <property type="match status" value="2"/>
</dbReference>
<feature type="repeat" description="Solcar" evidence="9">
    <location>
        <begin position="264"/>
        <end position="355"/>
    </location>
</feature>
<dbReference type="PANTHER" id="PTHR45758">
    <property type="entry name" value="MITOFERRIN-1-RELATED"/>
    <property type="match status" value="1"/>
</dbReference>
<feature type="repeat" description="Solcar" evidence="9">
    <location>
        <begin position="36"/>
        <end position="128"/>
    </location>
</feature>
<evidence type="ECO:0008006" key="14">
    <source>
        <dbReference type="Google" id="ProtNLM"/>
    </source>
</evidence>
<dbReference type="Proteomes" id="UP000695562">
    <property type="component" value="Unassembled WGS sequence"/>
</dbReference>
<evidence type="ECO:0000256" key="1">
    <source>
        <dbReference type="ARBA" id="ARBA00004225"/>
    </source>
</evidence>
<protein>
    <recommendedName>
        <fullName evidence="14">Mitochondrial substrate carrier family protein</fullName>
    </recommendedName>
</protein>
<keyword evidence="7" id="KW-0496">Mitochondrion</keyword>
<proteinExistence type="inferred from homology"/>
<feature type="compositionally biased region" description="Basic and acidic residues" evidence="11">
    <location>
        <begin position="1"/>
        <end position="11"/>
    </location>
</feature>
<evidence type="ECO:0000256" key="3">
    <source>
        <dbReference type="ARBA" id="ARBA00022448"/>
    </source>
</evidence>
<dbReference type="Pfam" id="PF00153">
    <property type="entry name" value="Mito_carr"/>
    <property type="match status" value="3"/>
</dbReference>
<reference evidence="12" key="1">
    <citation type="submission" date="2020-01" db="EMBL/GenBank/DDBJ databases">
        <title>Development of genomics and gene disruption for Polysphondylium violaceum indicates a role for the polyketide synthase stlB in stalk morphogenesis.</title>
        <authorList>
            <person name="Narita B."/>
            <person name="Kawabe Y."/>
            <person name="Kin K."/>
            <person name="Saito T."/>
            <person name="Gibbs R."/>
            <person name="Kuspa A."/>
            <person name="Muzny D."/>
            <person name="Queller D."/>
            <person name="Richards S."/>
            <person name="Strassman J."/>
            <person name="Sucgang R."/>
            <person name="Worley K."/>
            <person name="Schaap P."/>
        </authorList>
    </citation>
    <scope>NUCLEOTIDE SEQUENCE</scope>
    <source>
        <strain evidence="12">QSvi11</strain>
    </source>
</reference>
<keyword evidence="13" id="KW-1185">Reference proteome</keyword>
<dbReference type="InterPro" id="IPR023395">
    <property type="entry name" value="MCP_dom_sf"/>
</dbReference>
<keyword evidence="5" id="KW-0677">Repeat</keyword>
<evidence type="ECO:0000313" key="13">
    <source>
        <dbReference type="Proteomes" id="UP000695562"/>
    </source>
</evidence>
<dbReference type="EMBL" id="AJWJ01000136">
    <property type="protein sequence ID" value="KAF2074660.1"/>
    <property type="molecule type" value="Genomic_DNA"/>
</dbReference>
<dbReference type="PROSITE" id="PS50920">
    <property type="entry name" value="SOLCAR"/>
    <property type="match status" value="3"/>
</dbReference>
<comment type="subcellular location">
    <subcellularLocation>
        <location evidence="1">Mitochondrion membrane</location>
        <topology evidence="1">Multi-pass membrane protein</topology>
    </subcellularLocation>
</comment>
<evidence type="ECO:0000256" key="10">
    <source>
        <dbReference type="RuleBase" id="RU000488"/>
    </source>
</evidence>
<evidence type="ECO:0000256" key="2">
    <source>
        <dbReference type="ARBA" id="ARBA00006375"/>
    </source>
</evidence>
<keyword evidence="6" id="KW-1133">Transmembrane helix</keyword>
<organism evidence="12 13">
    <name type="scientific">Polysphondylium violaceum</name>
    <dbReference type="NCBI Taxonomy" id="133409"/>
    <lineage>
        <taxon>Eukaryota</taxon>
        <taxon>Amoebozoa</taxon>
        <taxon>Evosea</taxon>
        <taxon>Eumycetozoa</taxon>
        <taxon>Dictyostelia</taxon>
        <taxon>Dictyosteliales</taxon>
        <taxon>Dictyosteliaceae</taxon>
        <taxon>Polysphondylium</taxon>
    </lineage>
</organism>
<dbReference type="PANTHER" id="PTHR45758:SF16">
    <property type="entry name" value="MITOCHONDRIAL SUBSTRATE CARRIER FAMILY PROTEIN U"/>
    <property type="match status" value="1"/>
</dbReference>
<gene>
    <name evidence="12" type="ORF">CYY_004055</name>
</gene>
<evidence type="ECO:0000256" key="6">
    <source>
        <dbReference type="ARBA" id="ARBA00022989"/>
    </source>
</evidence>
<dbReference type="AlphaFoldDB" id="A0A8J4PWT8"/>
<dbReference type="InterPro" id="IPR002067">
    <property type="entry name" value="MCP"/>
</dbReference>
<comment type="caution">
    <text evidence="12">The sequence shown here is derived from an EMBL/GenBank/DDBJ whole genome shotgun (WGS) entry which is preliminary data.</text>
</comment>
<evidence type="ECO:0000256" key="9">
    <source>
        <dbReference type="PROSITE-ProRule" id="PRU00282"/>
    </source>
</evidence>
<dbReference type="GO" id="GO:0031966">
    <property type="term" value="C:mitochondrial membrane"/>
    <property type="evidence" value="ECO:0007669"/>
    <property type="project" value="UniProtKB-SubCell"/>
</dbReference>
<feature type="repeat" description="Solcar" evidence="9">
    <location>
        <begin position="158"/>
        <end position="247"/>
    </location>
</feature>
<dbReference type="PRINTS" id="PR00926">
    <property type="entry name" value="MITOCARRIER"/>
</dbReference>
<evidence type="ECO:0000256" key="7">
    <source>
        <dbReference type="ARBA" id="ARBA00023128"/>
    </source>
</evidence>
<evidence type="ECO:0000256" key="4">
    <source>
        <dbReference type="ARBA" id="ARBA00022692"/>
    </source>
</evidence>
<name>A0A8J4PWT8_9MYCE</name>
<comment type="similarity">
    <text evidence="2 10">Belongs to the mitochondrial carrier (TC 2.A.29) family.</text>
</comment>
<sequence length="364" mass="40019">MDIDTPHRSQDDDAILSNATHRDGSADGKREFGTKELVTIHLVAGSLSKVTESLLMYPLDTIKTRLQFQGEQSRQSVKRTYSGILHALKSTIRHESLRGVYRGYLAHILYVVPSAAISFVCYEAIVKQIKKTHTAKSERSMATSFGGGVTSGTADGGLGVLVPILGMTLARVSGSIIRTPFDVIKMRQQVSGSLLNEKRKQENQSAYQILKRLLKSGGLLKWSSVSLLRDLPFSAIYFTSYELSRNYQKKLINLNNHTNVKRKLTPINNLTAGAIAGAVGTILTIPIDVIKTNLQTQDLLPKEKRRSSSGIVSAIKYIISTEGYRGLTKGLGTRLLVVVPSAALSFSSYEYIKKALIVLYSKDN</sequence>
<feature type="region of interest" description="Disordered" evidence="11">
    <location>
        <begin position="1"/>
        <end position="28"/>
    </location>
</feature>
<dbReference type="InterPro" id="IPR018108">
    <property type="entry name" value="MCP_transmembrane"/>
</dbReference>
<evidence type="ECO:0000256" key="5">
    <source>
        <dbReference type="ARBA" id="ARBA00022737"/>
    </source>
</evidence>
<evidence type="ECO:0000256" key="8">
    <source>
        <dbReference type="ARBA" id="ARBA00023136"/>
    </source>
</evidence>
<keyword evidence="8 9" id="KW-0472">Membrane</keyword>
<dbReference type="GO" id="GO:0005381">
    <property type="term" value="F:iron ion transmembrane transporter activity"/>
    <property type="evidence" value="ECO:0007669"/>
    <property type="project" value="UniProtKB-ARBA"/>
</dbReference>
<keyword evidence="3 10" id="KW-0813">Transport</keyword>
<keyword evidence="4 9" id="KW-0812">Transmembrane</keyword>
<dbReference type="OrthoDB" id="43906at2759"/>